<dbReference type="GO" id="GO:0016989">
    <property type="term" value="F:sigma factor antagonist activity"/>
    <property type="evidence" value="ECO:0007669"/>
    <property type="project" value="TreeGrafter"/>
</dbReference>
<dbReference type="PhylomeDB" id="Q82VA6"/>
<dbReference type="eggNOG" id="COG3712">
    <property type="taxonomic scope" value="Bacteria"/>
</dbReference>
<protein>
    <submittedName>
        <fullName evidence="4">Putative transmembrane sensor</fullName>
    </submittedName>
</protein>
<keyword evidence="4" id="KW-0472">Membrane</keyword>
<feature type="region of interest" description="Disordered" evidence="1">
    <location>
        <begin position="118"/>
        <end position="141"/>
    </location>
</feature>
<dbReference type="OrthoDB" id="1100567at2"/>
<evidence type="ECO:0000259" key="3">
    <source>
        <dbReference type="Pfam" id="PF16220"/>
    </source>
</evidence>
<gene>
    <name evidence="4" type="ordered locus">NE1191</name>
</gene>
<keyword evidence="4" id="KW-0812">Transmembrane</keyword>
<dbReference type="PANTHER" id="PTHR30273:SF2">
    <property type="entry name" value="PROTEIN FECR"/>
    <property type="match status" value="1"/>
</dbReference>
<accession>Q82VA6</accession>
<feature type="domain" description="FecR N-terminal" evidence="3">
    <location>
        <begin position="43"/>
        <end position="82"/>
    </location>
</feature>
<dbReference type="Pfam" id="PF04773">
    <property type="entry name" value="FecR"/>
    <property type="match status" value="1"/>
</dbReference>
<organism evidence="4 5">
    <name type="scientific">Nitrosomonas europaea (strain ATCC 19718 / CIP 103999 / KCTC 2705 / NBRC 14298)</name>
    <dbReference type="NCBI Taxonomy" id="228410"/>
    <lineage>
        <taxon>Bacteria</taxon>
        <taxon>Pseudomonadati</taxon>
        <taxon>Pseudomonadota</taxon>
        <taxon>Betaproteobacteria</taxon>
        <taxon>Nitrosomonadales</taxon>
        <taxon>Nitrosomonadaceae</taxon>
        <taxon>Nitrosomonas</taxon>
    </lineage>
</organism>
<feature type="region of interest" description="Disordered" evidence="1">
    <location>
        <begin position="1"/>
        <end position="27"/>
    </location>
</feature>
<keyword evidence="5" id="KW-1185">Reference proteome</keyword>
<evidence type="ECO:0000259" key="2">
    <source>
        <dbReference type="Pfam" id="PF04773"/>
    </source>
</evidence>
<dbReference type="Gene3D" id="2.60.120.1440">
    <property type="match status" value="1"/>
</dbReference>
<dbReference type="AlphaFoldDB" id="Q82VA6"/>
<proteinExistence type="predicted"/>
<dbReference type="InterPro" id="IPR032623">
    <property type="entry name" value="FecR_N"/>
</dbReference>
<feature type="domain" description="FecR protein" evidence="2">
    <location>
        <begin position="189"/>
        <end position="285"/>
    </location>
</feature>
<sequence>MNQPVPNRPAARPDTPPASYPQEEADARDFAEFIAGQDPLDAAAAGWVVRRQDGLTPEEEAELQEWLAADPAHARALAQVEDVWSRMDELPDEGVVALKAGLPSHKAGTALPPSVAIPTPVPVAPEPQHHPRPSSSIQPASPGRRSWLIGLGRFVPQITAAAVAFSVVSVGWYGWSTWQHQPTFQQSFATARGEQKKVNLPDGSTLWLDTATRAEVALYRQRREVRLTDGQALFAVQSNPDQPFDVLTGGTRITVVGTRFSVRRTRSGLGAEGSVSVVVEEGRVRVASRSAAHKMDSSSSVELSAGQSIIADAAGALGPVNRDDAPAATWREGRVSFSGTPLMQALAEFERYGDTGLVIRDPAVAALKVNGSFDLRQIGAFARALPRVLPVQLSTRDGQTEIIAAPGG</sequence>
<reference evidence="4 5" key="1">
    <citation type="journal article" date="2003" name="J. Bacteriol.">
        <title>Complete genome sequence of the ammonia-oxidizing bacterium and obligate chemolithoautotroph Nitrosomonas europaea.</title>
        <authorList>
            <person name="Chain P."/>
            <person name="Lamerdin J."/>
            <person name="Larimer F."/>
            <person name="Regala W."/>
            <person name="Land M."/>
            <person name="Hauser L."/>
            <person name="Hooper A."/>
            <person name="Klotz M."/>
            <person name="Norton J."/>
            <person name="Sayavedra-Soto L."/>
            <person name="Arciero D."/>
            <person name="Hommes N."/>
            <person name="Whittaker M."/>
            <person name="Arp D."/>
        </authorList>
    </citation>
    <scope>NUCLEOTIDE SEQUENCE [LARGE SCALE GENOMIC DNA]</scope>
    <source>
        <strain evidence="5">ATCC 19718 / CIP 103999 / KCTC 2705 / NBRC 14298</strain>
    </source>
</reference>
<dbReference type="EMBL" id="AL954747">
    <property type="protein sequence ID" value="CAD85102.1"/>
    <property type="molecule type" value="Genomic_DNA"/>
</dbReference>
<dbReference type="HOGENOM" id="CLU_050192_0_2_4"/>
<dbReference type="Pfam" id="PF16220">
    <property type="entry name" value="DUF4880"/>
    <property type="match status" value="1"/>
</dbReference>
<dbReference type="STRING" id="228410.NE1191"/>
<dbReference type="KEGG" id="neu:NE1191"/>
<name>Q82VA6_NITEU</name>
<evidence type="ECO:0000313" key="4">
    <source>
        <dbReference type="EMBL" id="CAD85102.1"/>
    </source>
</evidence>
<evidence type="ECO:0000256" key="1">
    <source>
        <dbReference type="SAM" id="MobiDB-lite"/>
    </source>
</evidence>
<dbReference type="Proteomes" id="UP000001416">
    <property type="component" value="Chromosome"/>
</dbReference>
<dbReference type="GeneID" id="87104370"/>
<evidence type="ECO:0000313" key="5">
    <source>
        <dbReference type="Proteomes" id="UP000001416"/>
    </source>
</evidence>
<dbReference type="InterPro" id="IPR006860">
    <property type="entry name" value="FecR"/>
</dbReference>
<dbReference type="RefSeq" id="WP_011111780.1">
    <property type="nucleotide sequence ID" value="NC_004757.1"/>
</dbReference>
<dbReference type="PANTHER" id="PTHR30273">
    <property type="entry name" value="PERIPLASMIC SIGNAL SENSOR AND SIGMA FACTOR ACTIVATOR FECR-RELATED"/>
    <property type="match status" value="1"/>
</dbReference>
<dbReference type="InterPro" id="IPR012373">
    <property type="entry name" value="Ferrdict_sens_TM"/>
</dbReference>